<evidence type="ECO:0000256" key="7">
    <source>
        <dbReference type="ARBA" id="ARBA00023128"/>
    </source>
</evidence>
<keyword evidence="9" id="KW-0830">Ubiquinone</keyword>
<protein>
    <submittedName>
        <fullName evidence="9">NADH-ubiquinone oxidoreductase complex I, LYR subunit, Ndufa6</fullName>
    </submittedName>
</protein>
<dbReference type="VEuPathDB" id="FungiDB:PHYBLDRAFT_16029"/>
<evidence type="ECO:0000256" key="4">
    <source>
        <dbReference type="ARBA" id="ARBA00022660"/>
    </source>
</evidence>
<keyword evidence="3" id="KW-0813">Transport</keyword>
<dbReference type="GeneID" id="28995063"/>
<evidence type="ECO:0000256" key="8">
    <source>
        <dbReference type="ARBA" id="ARBA00023136"/>
    </source>
</evidence>
<evidence type="ECO:0000256" key="5">
    <source>
        <dbReference type="ARBA" id="ARBA00022792"/>
    </source>
</evidence>
<dbReference type="RefSeq" id="XP_018293856.1">
    <property type="nucleotide sequence ID" value="XM_018434157.1"/>
</dbReference>
<dbReference type="PIRSF" id="PIRSF006643">
    <property type="entry name" value="NDUA6"/>
    <property type="match status" value="1"/>
</dbReference>
<dbReference type="CDD" id="cd20266">
    <property type="entry name" value="Complex1_LYR_NDUFA6_LYRM6"/>
    <property type="match status" value="1"/>
</dbReference>
<comment type="similarity">
    <text evidence="2">Belongs to the complex I LYR family.</text>
</comment>
<dbReference type="STRING" id="763407.A0A162PZP1"/>
<dbReference type="GO" id="GO:0006979">
    <property type="term" value="P:response to oxidative stress"/>
    <property type="evidence" value="ECO:0007669"/>
    <property type="project" value="TreeGrafter"/>
</dbReference>
<keyword evidence="4" id="KW-0679">Respiratory chain</keyword>
<dbReference type="PANTHER" id="PTHR12964:SF0">
    <property type="entry name" value="NADH DEHYDROGENASE [UBIQUINONE] 1 ALPHA SUBCOMPLEX SUBUNIT 6"/>
    <property type="match status" value="1"/>
</dbReference>
<sequence length="124" mass="14333">MSAAAFCVSNFATTTAVSKSSSEATQRAISLYRLWQKSVPEIMKIHEINMPTSQVRAKIRENFEKNRYVEELPVRDILLARGHMEFQETINVWKQHNHIMSYFASEEAAPKATTFLEKFYEGRS</sequence>
<evidence type="ECO:0000256" key="2">
    <source>
        <dbReference type="ARBA" id="ARBA00009508"/>
    </source>
</evidence>
<dbReference type="InParanoid" id="A0A162PZP1"/>
<dbReference type="InterPro" id="IPR016488">
    <property type="entry name" value="NADH_Ub_cplx-1_asu_su-6"/>
</dbReference>
<organism evidence="9 10">
    <name type="scientific">Phycomyces blakesleeanus (strain ATCC 8743b / DSM 1359 / FGSC 10004 / NBRC 33097 / NRRL 1555)</name>
    <dbReference type="NCBI Taxonomy" id="763407"/>
    <lineage>
        <taxon>Eukaryota</taxon>
        <taxon>Fungi</taxon>
        <taxon>Fungi incertae sedis</taxon>
        <taxon>Mucoromycota</taxon>
        <taxon>Mucoromycotina</taxon>
        <taxon>Mucoromycetes</taxon>
        <taxon>Mucorales</taxon>
        <taxon>Phycomycetaceae</taxon>
        <taxon>Phycomyces</taxon>
    </lineage>
</organism>
<keyword evidence="5" id="KW-0999">Mitochondrion inner membrane</keyword>
<proteinExistence type="inferred from homology"/>
<dbReference type="OrthoDB" id="14535at2759"/>
<dbReference type="Proteomes" id="UP000077315">
    <property type="component" value="Unassembled WGS sequence"/>
</dbReference>
<reference evidence="10" key="1">
    <citation type="submission" date="2015-06" db="EMBL/GenBank/DDBJ databases">
        <title>Expansion of signal transduction pathways in fungi by whole-genome duplication.</title>
        <authorList>
            <consortium name="DOE Joint Genome Institute"/>
            <person name="Corrochano L.M."/>
            <person name="Kuo A."/>
            <person name="Marcet-Houben M."/>
            <person name="Polaino S."/>
            <person name="Salamov A."/>
            <person name="Villalobos J.M."/>
            <person name="Alvarez M.I."/>
            <person name="Avalos J."/>
            <person name="Benito E.P."/>
            <person name="Benoit I."/>
            <person name="Burger G."/>
            <person name="Camino L.P."/>
            <person name="Canovas D."/>
            <person name="Cerda-Olmedo E."/>
            <person name="Cheng J.-F."/>
            <person name="Dominguez A."/>
            <person name="Elias M."/>
            <person name="Eslava A.P."/>
            <person name="Glaser F."/>
            <person name="Grimwood J."/>
            <person name="Gutierrez G."/>
            <person name="Heitman J."/>
            <person name="Henrissat B."/>
            <person name="Iturriaga E.A."/>
            <person name="Lang B.F."/>
            <person name="Lavin J.L."/>
            <person name="Lee S."/>
            <person name="Li W."/>
            <person name="Lindquist E."/>
            <person name="Lopez-Garcia S."/>
            <person name="Luque E.M."/>
            <person name="Marcos A.T."/>
            <person name="Martin J."/>
            <person name="McCluskey K."/>
            <person name="Medina H.R."/>
            <person name="Miralles-Duran A."/>
            <person name="Miyazaki A."/>
            <person name="Munoz-Torres E."/>
            <person name="Oguiza J.A."/>
            <person name="Ohm R."/>
            <person name="Olmedo M."/>
            <person name="Orejas M."/>
            <person name="Ortiz-Castellanos L."/>
            <person name="Pisabarro A.G."/>
            <person name="Rodriguez-Romero J."/>
            <person name="Ruiz-Herrera J."/>
            <person name="Ruiz-Vazquez R."/>
            <person name="Sanz C."/>
            <person name="Schackwitz W."/>
            <person name="Schmutz J."/>
            <person name="Shahriari M."/>
            <person name="Shelest E."/>
            <person name="Silva-Franco F."/>
            <person name="Soanes D."/>
            <person name="Syed K."/>
            <person name="Tagua V.G."/>
            <person name="Talbot N.J."/>
            <person name="Thon M."/>
            <person name="De vries R.P."/>
            <person name="Wiebenga A."/>
            <person name="Yadav J.S."/>
            <person name="Braun E.L."/>
            <person name="Baker S."/>
            <person name="Garre V."/>
            <person name="Horwitz B."/>
            <person name="Torres-Martinez S."/>
            <person name="Idnurm A."/>
            <person name="Herrera-Estrella A."/>
            <person name="Gabaldon T."/>
            <person name="Grigoriev I.V."/>
        </authorList>
    </citation>
    <scope>NUCLEOTIDE SEQUENCE [LARGE SCALE GENOMIC DNA]</scope>
    <source>
        <strain evidence="10">NRRL 1555(-)</strain>
    </source>
</reference>
<dbReference type="GO" id="GO:0045271">
    <property type="term" value="C:respiratory chain complex I"/>
    <property type="evidence" value="ECO:0007669"/>
    <property type="project" value="InterPro"/>
</dbReference>
<keyword evidence="10" id="KW-1185">Reference proteome</keyword>
<gene>
    <name evidence="9" type="primary">Ndufa6</name>
    <name evidence="9" type="ORF">PHYBLDRAFT_16029</name>
</gene>
<evidence type="ECO:0000256" key="3">
    <source>
        <dbReference type="ARBA" id="ARBA00022448"/>
    </source>
</evidence>
<evidence type="ECO:0000313" key="10">
    <source>
        <dbReference type="Proteomes" id="UP000077315"/>
    </source>
</evidence>
<keyword evidence="6" id="KW-0249">Electron transport</keyword>
<keyword evidence="7" id="KW-0496">Mitochondrion</keyword>
<dbReference type="InterPro" id="IPR045299">
    <property type="entry name" value="Complex1_LYR_NDUFA6_LYRM6"/>
</dbReference>
<comment type="subcellular location">
    <subcellularLocation>
        <location evidence="1">Mitochondrion inner membrane</location>
        <topology evidence="1">Peripheral membrane protein</topology>
        <orientation evidence="1">Matrix side</orientation>
    </subcellularLocation>
</comment>
<dbReference type="PANTHER" id="PTHR12964">
    <property type="entry name" value="NADH-UBIQUINONE OXIDOREDUCTASE B14 SUBUNIT"/>
    <property type="match status" value="1"/>
</dbReference>
<dbReference type="GO" id="GO:0005743">
    <property type="term" value="C:mitochondrial inner membrane"/>
    <property type="evidence" value="ECO:0007669"/>
    <property type="project" value="UniProtKB-SubCell"/>
</dbReference>
<name>A0A162PZP1_PHYB8</name>
<dbReference type="EMBL" id="KV440976">
    <property type="protein sequence ID" value="OAD75816.1"/>
    <property type="molecule type" value="Genomic_DNA"/>
</dbReference>
<evidence type="ECO:0000256" key="6">
    <source>
        <dbReference type="ARBA" id="ARBA00022982"/>
    </source>
</evidence>
<keyword evidence="8" id="KW-0472">Membrane</keyword>
<accession>A0A162PZP1</accession>
<evidence type="ECO:0000313" key="9">
    <source>
        <dbReference type="EMBL" id="OAD75816.1"/>
    </source>
</evidence>
<dbReference type="AlphaFoldDB" id="A0A162PZP1"/>
<evidence type="ECO:0000256" key="1">
    <source>
        <dbReference type="ARBA" id="ARBA00004443"/>
    </source>
</evidence>